<dbReference type="OrthoDB" id="668510at2"/>
<evidence type="ECO:0000256" key="1">
    <source>
        <dbReference type="SAM" id="SignalP"/>
    </source>
</evidence>
<reference evidence="2 3" key="1">
    <citation type="submission" date="2019-03" db="EMBL/GenBank/DDBJ databases">
        <authorList>
            <person name="Kim M.K.M."/>
        </authorList>
    </citation>
    <scope>NUCLEOTIDE SEQUENCE [LARGE SCALE GENOMIC DNA]</scope>
    <source>
        <strain evidence="2 3">17J68-15</strain>
    </source>
</reference>
<dbReference type="RefSeq" id="WP_131853303.1">
    <property type="nucleotide sequence ID" value="NZ_SKFH01000033.1"/>
</dbReference>
<sequence length="341" mass="36936">MRSLMLALLALLLAPASPAQLARHAVYVDTLPAGSAALRPGLRAFAATAGLLDAALTSLNSLQSLVSKDNYRNSVQALNNPASSALGFSLEGEIQSALQPVLAKTKTVSKTRFTDVVGALVQAPRPGSAMLLSSLAALVGNLAVQEKRVERADVDSFLQRVGRYFAPYEQLNSVNARFEQQVARMNGRLIELQFDIREYMLDIVLLLHPGESRAALRTRPMEELLLQYLDGPVLESLDTARRLPPYPGDGVKGAKDICSNVQKVFREYQKLYGDNYNEIRAIVQAARALGRSGSGATTDATLKSLETLYTESAQADALNLRLRTLEGRLAALVSSTQVLAR</sequence>
<keyword evidence="3" id="KW-1185">Reference proteome</keyword>
<protein>
    <submittedName>
        <fullName evidence="2">Uncharacterized protein</fullName>
    </submittedName>
</protein>
<dbReference type="Proteomes" id="UP000295164">
    <property type="component" value="Unassembled WGS sequence"/>
</dbReference>
<proteinExistence type="predicted"/>
<evidence type="ECO:0000313" key="2">
    <source>
        <dbReference type="EMBL" id="TCZ67706.1"/>
    </source>
</evidence>
<keyword evidence="1" id="KW-0732">Signal</keyword>
<dbReference type="EMBL" id="SKFH01000033">
    <property type="protein sequence ID" value="TCZ67706.1"/>
    <property type="molecule type" value="Genomic_DNA"/>
</dbReference>
<comment type="caution">
    <text evidence="2">The sequence shown here is derived from an EMBL/GenBank/DDBJ whole genome shotgun (WGS) entry which is preliminary data.</text>
</comment>
<feature type="signal peptide" evidence="1">
    <location>
        <begin position="1"/>
        <end position="21"/>
    </location>
</feature>
<organism evidence="2 3">
    <name type="scientific">Flaviaesturariibacter aridisoli</name>
    <dbReference type="NCBI Taxonomy" id="2545761"/>
    <lineage>
        <taxon>Bacteria</taxon>
        <taxon>Pseudomonadati</taxon>
        <taxon>Bacteroidota</taxon>
        <taxon>Chitinophagia</taxon>
        <taxon>Chitinophagales</taxon>
        <taxon>Chitinophagaceae</taxon>
        <taxon>Flaviaestuariibacter</taxon>
    </lineage>
</organism>
<feature type="chain" id="PRO_5020433977" evidence="1">
    <location>
        <begin position="22"/>
        <end position="341"/>
    </location>
</feature>
<name>A0A4R4DVN4_9BACT</name>
<dbReference type="AlphaFoldDB" id="A0A4R4DVN4"/>
<gene>
    <name evidence="2" type="ORF">E0486_15200</name>
</gene>
<accession>A0A4R4DVN4</accession>
<evidence type="ECO:0000313" key="3">
    <source>
        <dbReference type="Proteomes" id="UP000295164"/>
    </source>
</evidence>